<name>A0AAU7KF83_9GAMM</name>
<protein>
    <recommendedName>
        <fullName evidence="2">Alkaline phosphatase</fullName>
    </recommendedName>
</protein>
<dbReference type="AlphaFoldDB" id="A0AAU7KF83"/>
<dbReference type="SUPFAM" id="SSF53649">
    <property type="entry name" value="Alkaline phosphatase-like"/>
    <property type="match status" value="1"/>
</dbReference>
<gene>
    <name evidence="1" type="ORF">NFG58_15565</name>
</gene>
<dbReference type="InterPro" id="IPR017850">
    <property type="entry name" value="Alkaline_phosphatase_core_sf"/>
</dbReference>
<proteinExistence type="predicted"/>
<organism evidence="1">
    <name type="scientific">Halomonas sp. RT37</name>
    <dbReference type="NCBI Taxonomy" id="2950872"/>
    <lineage>
        <taxon>Bacteria</taxon>
        <taxon>Pseudomonadati</taxon>
        <taxon>Pseudomonadota</taxon>
        <taxon>Gammaproteobacteria</taxon>
        <taxon>Oceanospirillales</taxon>
        <taxon>Halomonadaceae</taxon>
        <taxon>Halomonas</taxon>
    </lineage>
</organism>
<reference evidence="1" key="1">
    <citation type="submission" date="2022-06" db="EMBL/GenBank/DDBJ databases">
        <title>A novel DMS-producing enzyme.</title>
        <authorList>
            <person name="Zhang Y."/>
        </authorList>
    </citation>
    <scope>NUCLEOTIDE SEQUENCE</scope>
    <source>
        <strain evidence="1">RT37</strain>
    </source>
</reference>
<accession>A0AAU7KF83</accession>
<sequence length="330" mass="36370">MTLPLQLVQTLQNAEPKEAWAAIFDYSWEICSQSLDQGPAVAEVLSRDRSLADLDHYLATAGWDLWSHFEQAAPRTSQELAAWWASHSPGRAILILDAFSMREVPWVLHQAEARGFSVHHARSTGAELPPDTTPFAKALGFGQRSALGNNGARSARFPGARTESVDIAWLDCAALIGSEPDWIFWHHWPDHRLHDHDDPGKGLQTLTGEVEEHLAGDAFWSLVGRLATGRRLIITADHGYAASGQFIDSNGEQSDYLKAHYKSGRSIPGDAPAGDWVPPIDLAIDSEHGRHLYVNGRRKWKSQGGYPTLAHGGLSVLEVAVPFIELSRQK</sequence>
<evidence type="ECO:0000313" key="1">
    <source>
        <dbReference type="EMBL" id="XBO70029.1"/>
    </source>
</evidence>
<dbReference type="RefSeq" id="WP_348826921.1">
    <property type="nucleotide sequence ID" value="NZ_CP098827.1"/>
</dbReference>
<evidence type="ECO:0008006" key="2">
    <source>
        <dbReference type="Google" id="ProtNLM"/>
    </source>
</evidence>
<dbReference type="EMBL" id="CP098827">
    <property type="protein sequence ID" value="XBO70029.1"/>
    <property type="molecule type" value="Genomic_DNA"/>
</dbReference>